<sequence length="476" mass="53944">MTANVKEFVYLGSTMTANVKEFVYLGSTMTANVKEFVYLGSTMTANVKEFVYLGSTMTANANLDDEVDFRASAAFGRLQGHVWQRRGLSISIQVKVYETNMSKSLPLLYTTGTYYEVGYSIGSTFAERINRFWSESENLIRCELPFYETPRGQEYFNTALKVCEMNFPQYIQEIKGMADGAKMPFDRLFKLNISKEVRNISKNFPFAYKERSGCTDIYLNTPTVKILAHNEDCDFKIDTYAYMVSVRIVDDQSGTELENFTSFCYPGELPGTAIAFNRHGLVFTGNALYAEHVIETATPRQFINRSLMKAHSIDEVIELIKNPGFGVAIGFSLNVVDIENPTCMWSVEVGPHANVSLVHVLTIAEERDPSKSGHYYHVNNYRHLEIEEIPGFMSSIARSKRIEELPPPSNKHEVKCLLGDQDNKVYPMYRTKCPPDILATALTAIVDVNKNRIDFYSENPSREKAVPLFHLNVLDL</sequence>
<dbReference type="OrthoDB" id="189997at2759"/>
<proteinExistence type="predicted"/>
<dbReference type="Pfam" id="PF03417">
    <property type="entry name" value="AAT"/>
    <property type="match status" value="1"/>
</dbReference>
<evidence type="ECO:0000313" key="3">
    <source>
        <dbReference type="RefSeq" id="XP_055884776.1"/>
    </source>
</evidence>
<dbReference type="OMA" id="DKYPIYM"/>
<dbReference type="NCBIfam" id="NF040521">
    <property type="entry name" value="C45_proenzyme"/>
    <property type="match status" value="1"/>
</dbReference>
<dbReference type="AlphaFoldDB" id="A0A9W3ABU8"/>
<dbReference type="Gene3D" id="1.10.10.2120">
    <property type="match status" value="1"/>
</dbReference>
<evidence type="ECO:0000313" key="2">
    <source>
        <dbReference type="Proteomes" id="UP001165740"/>
    </source>
</evidence>
<keyword evidence="2" id="KW-1185">Reference proteome</keyword>
<reference evidence="3" key="1">
    <citation type="submission" date="2025-08" db="UniProtKB">
        <authorList>
            <consortium name="RefSeq"/>
        </authorList>
    </citation>
    <scope>IDENTIFICATION</scope>
</reference>
<dbReference type="RefSeq" id="XP_055884776.1">
    <property type="nucleotide sequence ID" value="XM_056028801.1"/>
</dbReference>
<name>A0A9W3ABU8_BIOGL</name>
<dbReference type="PANTHER" id="PTHR34180:SF1">
    <property type="entry name" value="BETA-ALANYL-DOPAMINE_CARCININE HYDROLASE"/>
    <property type="match status" value="1"/>
</dbReference>
<feature type="domain" description="Peptidase C45 hydrolase" evidence="1">
    <location>
        <begin position="221"/>
        <end position="461"/>
    </location>
</feature>
<dbReference type="InterPro" id="IPR005079">
    <property type="entry name" value="Peptidase_C45_hydrolase"/>
</dbReference>
<dbReference type="Proteomes" id="UP001165740">
    <property type="component" value="Chromosome 5"/>
</dbReference>
<dbReference type="InterPro" id="IPR047801">
    <property type="entry name" value="Peptidase_C45"/>
</dbReference>
<dbReference type="InterPro" id="IPR047794">
    <property type="entry name" value="C45_proenzyme-like"/>
</dbReference>
<organism evidence="2 3">
    <name type="scientific">Biomphalaria glabrata</name>
    <name type="common">Bloodfluke planorb</name>
    <name type="synonym">Freshwater snail</name>
    <dbReference type="NCBI Taxonomy" id="6526"/>
    <lineage>
        <taxon>Eukaryota</taxon>
        <taxon>Metazoa</taxon>
        <taxon>Spiralia</taxon>
        <taxon>Lophotrochozoa</taxon>
        <taxon>Mollusca</taxon>
        <taxon>Gastropoda</taxon>
        <taxon>Heterobranchia</taxon>
        <taxon>Euthyneura</taxon>
        <taxon>Panpulmonata</taxon>
        <taxon>Hygrophila</taxon>
        <taxon>Lymnaeoidea</taxon>
        <taxon>Planorbidae</taxon>
        <taxon>Biomphalaria</taxon>
    </lineage>
</organism>
<accession>A0A9W3ABU8</accession>
<protein>
    <submittedName>
        <fullName evidence="3">Beta-alanyl-dopamine/carcinine hydrolase-like</fullName>
    </submittedName>
</protein>
<dbReference type="Gene3D" id="3.60.60.10">
    <property type="entry name" value="Penicillin V Acylase, Chain A"/>
    <property type="match status" value="1"/>
</dbReference>
<gene>
    <name evidence="3" type="primary">LOC106074947</name>
</gene>
<dbReference type="PANTHER" id="PTHR34180">
    <property type="entry name" value="PEPTIDASE C45"/>
    <property type="match status" value="1"/>
</dbReference>
<evidence type="ECO:0000259" key="1">
    <source>
        <dbReference type="Pfam" id="PF03417"/>
    </source>
</evidence>
<dbReference type="GeneID" id="106074947"/>